<evidence type="ECO:0000256" key="1">
    <source>
        <dbReference type="ARBA" id="ARBA00004167"/>
    </source>
</evidence>
<keyword evidence="9" id="KW-0503">Monooxygenase</keyword>
<keyword evidence="5 11" id="KW-0479">Metal-binding</keyword>
<dbReference type="AlphaFoldDB" id="A0A498JEM0"/>
<dbReference type="PROSITE" id="PS00086">
    <property type="entry name" value="CYTOCHROME_P450"/>
    <property type="match status" value="1"/>
</dbReference>
<evidence type="ECO:0000313" key="13">
    <source>
        <dbReference type="Proteomes" id="UP000290289"/>
    </source>
</evidence>
<dbReference type="Pfam" id="PF00067">
    <property type="entry name" value="p450"/>
    <property type="match status" value="1"/>
</dbReference>
<dbReference type="Proteomes" id="UP000290289">
    <property type="component" value="Chromosome 7"/>
</dbReference>
<keyword evidence="8 11" id="KW-0408">Iron</keyword>
<dbReference type="PRINTS" id="PR00465">
    <property type="entry name" value="EP450IV"/>
</dbReference>
<dbReference type="Gene3D" id="1.10.630.10">
    <property type="entry name" value="Cytochrome P450"/>
    <property type="match status" value="1"/>
</dbReference>
<dbReference type="EMBL" id="RDQH01000333">
    <property type="protein sequence ID" value="RXH93315.1"/>
    <property type="molecule type" value="Genomic_DNA"/>
</dbReference>
<keyword evidence="10" id="KW-0472">Membrane</keyword>
<dbReference type="GO" id="GO:0016705">
    <property type="term" value="F:oxidoreductase activity, acting on paired donors, with incorporation or reduction of molecular oxygen"/>
    <property type="evidence" value="ECO:0007669"/>
    <property type="project" value="InterPro"/>
</dbReference>
<dbReference type="InterPro" id="IPR023213">
    <property type="entry name" value="CAT-like_dom_sf"/>
</dbReference>
<gene>
    <name evidence="12" type="ORF">DVH24_013891</name>
</gene>
<proteinExistence type="inferred from homology"/>
<evidence type="ECO:0000256" key="4">
    <source>
        <dbReference type="ARBA" id="ARBA00022692"/>
    </source>
</evidence>
<evidence type="ECO:0000256" key="6">
    <source>
        <dbReference type="ARBA" id="ARBA00022989"/>
    </source>
</evidence>
<dbReference type="Pfam" id="PF02458">
    <property type="entry name" value="Transferase"/>
    <property type="match status" value="1"/>
</dbReference>
<dbReference type="InterPro" id="IPR001128">
    <property type="entry name" value="Cyt_P450"/>
</dbReference>
<sequence>MAAAKIMLSMLLGGFVILLLYLYESLVLKQRRQRSKLEKQGIRGPPSSSIIFGNIPDMKRFKLEVTKKSTAAAPSRSPISKDHRVSINHDWPSTLFPHLEPTLFSSGPKPQFTYSSIPMLNMVGPIFMYSTGIIQHVSVSDVEMVKELSLASLNLGQPAYKLSKDRKPLLGQGILSSNGPIWSHQRKIIAPEFYSDKVKGMVDLMVDSTTMMVRNWEHKIESEGGSSVFRVDDDLRSLSADIISRASFGSNYLQGKEIFLKLRTLQKIMSNGNIGVPGARYLPTQNNRQIGRLEKEIHSMILKAAKQRSTEATHEKDLMQMILEGAKNYDDADNLFSGYSRDSFIVDNCKSIYFAGHETIAITATWSLMLLATHPEWQAHVRAEVLEIFRDGIPDADMFRSMKTLNMVIQETLRLYPPAVFVVRQALKDIEFNKIVVPKGTNIQIPVPILQQLPDVWGPDALQFNPKRFRHGIVAACKSPEAYMPFGFGPRICVGKNLAMTELKESMTPLRCATCQKITSRKIIKPSSPTPHHNRFLKLSLLDQLIPSTVTATIIWLYKNPNGSNFAAETSETKSERLQESLSKALVYFYPLAGRLKSPALVECNDEGAHFLEARVSCQLSDFLKQPDIKLLANFIPDNDPKTAQEALGSVLLFIQISVFNCGGIVVAASPSHKLADGTSLHTFMRTWAAINREDRVLRAQLVPPEFTGGSLLPPRELSLPSINASMEIQSLTTRRLVFDISKIASLKSNNGGVVQTFIPSNINLVLAIILKCSIAASRQLKPESWMRPMVLTQMISLRRSIVPEILENVMGNWFWSHPMLFKENETELHELVSKMRQGLTDFRAKKANRFKGEEGFLVVSESQRERADLYKGNKGLYGYWATSLCRLPLYEIDFGWGKPAWVTSPGVRKNLILLADTKQHDGIEAWVTLDEQEMAIFESDPELLAFGSVNPSISLG</sequence>
<comment type="caution">
    <text evidence="12">The sequence shown here is derived from an EMBL/GenBank/DDBJ whole genome shotgun (WGS) entry which is preliminary data.</text>
</comment>
<dbReference type="Gene3D" id="3.30.559.10">
    <property type="entry name" value="Chloramphenicol acetyltransferase-like domain"/>
    <property type="match status" value="2"/>
</dbReference>
<feature type="binding site" description="axial binding residue" evidence="11">
    <location>
        <position position="493"/>
    </location>
    <ligand>
        <name>heme</name>
        <dbReference type="ChEBI" id="CHEBI:30413"/>
    </ligand>
    <ligandPart>
        <name>Fe</name>
        <dbReference type="ChEBI" id="CHEBI:18248"/>
    </ligandPart>
</feature>
<evidence type="ECO:0000256" key="7">
    <source>
        <dbReference type="ARBA" id="ARBA00023002"/>
    </source>
</evidence>
<organism evidence="12 13">
    <name type="scientific">Malus domestica</name>
    <name type="common">Apple</name>
    <name type="synonym">Pyrus malus</name>
    <dbReference type="NCBI Taxonomy" id="3750"/>
    <lineage>
        <taxon>Eukaryota</taxon>
        <taxon>Viridiplantae</taxon>
        <taxon>Streptophyta</taxon>
        <taxon>Embryophyta</taxon>
        <taxon>Tracheophyta</taxon>
        <taxon>Spermatophyta</taxon>
        <taxon>Magnoliopsida</taxon>
        <taxon>eudicotyledons</taxon>
        <taxon>Gunneridae</taxon>
        <taxon>Pentapetalae</taxon>
        <taxon>rosids</taxon>
        <taxon>fabids</taxon>
        <taxon>Rosales</taxon>
        <taxon>Rosaceae</taxon>
        <taxon>Amygdaloideae</taxon>
        <taxon>Maleae</taxon>
        <taxon>Malus</taxon>
    </lineage>
</organism>
<comment type="similarity">
    <text evidence="2">Belongs to the cytochrome P450 family.</text>
</comment>
<dbReference type="GO" id="GO:0004497">
    <property type="term" value="F:monooxygenase activity"/>
    <property type="evidence" value="ECO:0007669"/>
    <property type="project" value="UniProtKB-KW"/>
</dbReference>
<dbReference type="InterPro" id="IPR036396">
    <property type="entry name" value="Cyt_P450_sf"/>
</dbReference>
<evidence type="ECO:0000256" key="8">
    <source>
        <dbReference type="ARBA" id="ARBA00023004"/>
    </source>
</evidence>
<dbReference type="GO" id="GO:0020037">
    <property type="term" value="F:heme binding"/>
    <property type="evidence" value="ECO:0007669"/>
    <property type="project" value="InterPro"/>
</dbReference>
<dbReference type="PRINTS" id="PR00385">
    <property type="entry name" value="P450"/>
</dbReference>
<dbReference type="GO" id="GO:0016020">
    <property type="term" value="C:membrane"/>
    <property type="evidence" value="ECO:0007669"/>
    <property type="project" value="UniProtKB-SubCell"/>
</dbReference>
<keyword evidence="13" id="KW-1185">Reference proteome</keyword>
<evidence type="ECO:0000256" key="5">
    <source>
        <dbReference type="ARBA" id="ARBA00022723"/>
    </source>
</evidence>
<name>A0A498JEM0_MALDO</name>
<keyword evidence="7" id="KW-0560">Oxidoreductase</keyword>
<dbReference type="STRING" id="3750.A0A498JEM0"/>
<protein>
    <submittedName>
        <fullName evidence="12">Uncharacterized protein</fullName>
    </submittedName>
</protein>
<keyword evidence="4" id="KW-0812">Transmembrane</keyword>
<dbReference type="SUPFAM" id="SSF48264">
    <property type="entry name" value="Cytochrome P450"/>
    <property type="match status" value="1"/>
</dbReference>
<evidence type="ECO:0000256" key="11">
    <source>
        <dbReference type="PIRSR" id="PIRSR602403-1"/>
    </source>
</evidence>
<dbReference type="InterPro" id="IPR050665">
    <property type="entry name" value="Cytochrome_P450_Monooxygen"/>
</dbReference>
<evidence type="ECO:0000256" key="2">
    <source>
        <dbReference type="ARBA" id="ARBA00010617"/>
    </source>
</evidence>
<accession>A0A498JEM0</accession>
<keyword evidence="6" id="KW-1133">Transmembrane helix</keyword>
<comment type="cofactor">
    <cofactor evidence="11">
        <name>heme</name>
        <dbReference type="ChEBI" id="CHEBI:30413"/>
    </cofactor>
</comment>
<reference evidence="12 13" key="1">
    <citation type="submission" date="2018-10" db="EMBL/GenBank/DDBJ databases">
        <title>A high-quality apple genome assembly.</title>
        <authorList>
            <person name="Hu J."/>
        </authorList>
    </citation>
    <scope>NUCLEOTIDE SEQUENCE [LARGE SCALE GENOMIC DNA]</scope>
    <source>
        <strain evidence="13">cv. HFTH1</strain>
        <tissue evidence="12">Young leaf</tissue>
    </source>
</reference>
<keyword evidence="3 11" id="KW-0349">Heme</keyword>
<comment type="subcellular location">
    <subcellularLocation>
        <location evidence="1">Membrane</location>
        <topology evidence="1">Single-pass membrane protein</topology>
    </subcellularLocation>
</comment>
<evidence type="ECO:0000313" key="12">
    <source>
        <dbReference type="EMBL" id="RXH93315.1"/>
    </source>
</evidence>
<evidence type="ECO:0000256" key="9">
    <source>
        <dbReference type="ARBA" id="ARBA00023033"/>
    </source>
</evidence>
<evidence type="ECO:0000256" key="3">
    <source>
        <dbReference type="ARBA" id="ARBA00022617"/>
    </source>
</evidence>
<evidence type="ECO:0000256" key="10">
    <source>
        <dbReference type="ARBA" id="ARBA00023136"/>
    </source>
</evidence>
<dbReference type="PANTHER" id="PTHR24282:SF26">
    <property type="entry name" value="CYTOCHROME P450"/>
    <property type="match status" value="1"/>
</dbReference>
<dbReference type="PANTHER" id="PTHR24282">
    <property type="entry name" value="CYTOCHROME P450 FAMILY MEMBER"/>
    <property type="match status" value="1"/>
</dbReference>
<dbReference type="InterPro" id="IPR017972">
    <property type="entry name" value="Cyt_P450_CS"/>
</dbReference>
<dbReference type="InterPro" id="IPR002403">
    <property type="entry name" value="Cyt_P450_E_grp-IV"/>
</dbReference>
<dbReference type="GO" id="GO:0005506">
    <property type="term" value="F:iron ion binding"/>
    <property type="evidence" value="ECO:0007669"/>
    <property type="project" value="InterPro"/>
</dbReference>